<protein>
    <submittedName>
        <fullName evidence="1">Uncharacterized protein</fullName>
    </submittedName>
</protein>
<reference evidence="2" key="1">
    <citation type="journal article" date="2021" name="BMC Genomics">
        <title>Chromosome-level genome assembly and manually-curated proteome of model necrotroph Parastagonospora nodorum Sn15 reveals a genome-wide trove of candidate effector homologs, and redundancy of virulence-related functions within an accessory chromosome.</title>
        <authorList>
            <person name="Bertazzoni S."/>
            <person name="Jones D.A.B."/>
            <person name="Phan H.T."/>
            <person name="Tan K.-C."/>
            <person name="Hane J.K."/>
        </authorList>
    </citation>
    <scope>NUCLEOTIDE SEQUENCE [LARGE SCALE GENOMIC DNA]</scope>
    <source>
        <strain evidence="2">SN15 / ATCC MYA-4574 / FGSC 10173)</strain>
    </source>
</reference>
<dbReference type="RefSeq" id="XP_001794402.1">
    <property type="nucleotide sequence ID" value="XM_001794350.1"/>
</dbReference>
<proteinExistence type="predicted"/>
<dbReference type="EMBL" id="CP069025">
    <property type="protein sequence ID" value="QRC93651.1"/>
    <property type="molecule type" value="Genomic_DNA"/>
</dbReference>
<dbReference type="KEGG" id="pno:SNOG_03857"/>
<dbReference type="OrthoDB" id="432970at2759"/>
<accession>A0A7U2EVP3</accession>
<keyword evidence="2" id="KW-1185">Reference proteome</keyword>
<dbReference type="AlphaFoldDB" id="A0A7U2EVP3"/>
<name>A0A7U2EVP3_PHANO</name>
<organism evidence="1 2">
    <name type="scientific">Phaeosphaeria nodorum (strain SN15 / ATCC MYA-4574 / FGSC 10173)</name>
    <name type="common">Glume blotch fungus</name>
    <name type="synonym">Parastagonospora nodorum</name>
    <dbReference type="NCBI Taxonomy" id="321614"/>
    <lineage>
        <taxon>Eukaryota</taxon>
        <taxon>Fungi</taxon>
        <taxon>Dikarya</taxon>
        <taxon>Ascomycota</taxon>
        <taxon>Pezizomycotina</taxon>
        <taxon>Dothideomycetes</taxon>
        <taxon>Pleosporomycetidae</taxon>
        <taxon>Pleosporales</taxon>
        <taxon>Pleosporineae</taxon>
        <taxon>Phaeosphaeriaceae</taxon>
        <taxon>Parastagonospora</taxon>
    </lineage>
</organism>
<evidence type="ECO:0000313" key="1">
    <source>
        <dbReference type="EMBL" id="QRC93651.1"/>
    </source>
</evidence>
<gene>
    <name evidence="1" type="ORF">JI435_038570</name>
</gene>
<dbReference type="VEuPathDB" id="FungiDB:JI435_038570"/>
<dbReference type="Proteomes" id="UP000663193">
    <property type="component" value="Chromosome 3"/>
</dbReference>
<evidence type="ECO:0000313" key="2">
    <source>
        <dbReference type="Proteomes" id="UP000663193"/>
    </source>
</evidence>
<sequence length="277" mass="31552">MGSHDTHIQRAAALAQKLFFQFGEMNFVFQPTVIEEKDGELLIHVHLPPEGKYTKFKPDVVMTEQQKSMVVSHLACSSAAIYFRDLLTKFLKGTNTSVGVTTLSLTPTGTITQYADPKMNDLHGRCHNHTLFKIFEENEPDEPDNPDRPAMWFIDLSGPQFSIFNPCLKPDIYRTTYKTSKPVDSTSDLKAGAQKLVPALEFGMTKRIVEDIENAIEEWERTKEVGIAELLANGKYELFETDLLGFVEEKMKELREEVDWTARFKERDRLKAEGRGS</sequence>